<protein>
    <submittedName>
        <fullName evidence="2">Uncharacterized protein</fullName>
    </submittedName>
</protein>
<reference evidence="2 3" key="1">
    <citation type="journal article" date="2019" name="Sci. Rep.">
        <title>Orb-weaving spider Araneus ventricosus genome elucidates the spidroin gene catalogue.</title>
        <authorList>
            <person name="Kono N."/>
            <person name="Nakamura H."/>
            <person name="Ohtoshi R."/>
            <person name="Moran D.A.P."/>
            <person name="Shinohara A."/>
            <person name="Yoshida Y."/>
            <person name="Fujiwara M."/>
            <person name="Mori M."/>
            <person name="Tomita M."/>
            <person name="Arakawa K."/>
        </authorList>
    </citation>
    <scope>NUCLEOTIDE SEQUENCE [LARGE SCALE GENOMIC DNA]</scope>
</reference>
<evidence type="ECO:0000313" key="2">
    <source>
        <dbReference type="EMBL" id="GBN19919.1"/>
    </source>
</evidence>
<sequence>MSDKAWVAPLLYSPRLKRRDDTDKQCWSSEEIRKHCWVVHDWDRFYDGMKMLFRAIWGQLTNGGQNRSGSEGCFLTATTGHRPTNPDGSALRQRSRATQSHTTMPTREERAFICHGAAKIQFFPSGVLDQFSPYLQFGEGASYKEWSPNGHDP</sequence>
<feature type="region of interest" description="Disordered" evidence="1">
    <location>
        <begin position="80"/>
        <end position="105"/>
    </location>
</feature>
<keyword evidence="3" id="KW-1185">Reference proteome</keyword>
<dbReference type="EMBL" id="BGPR01006542">
    <property type="protein sequence ID" value="GBN19919.1"/>
    <property type="molecule type" value="Genomic_DNA"/>
</dbReference>
<organism evidence="2 3">
    <name type="scientific">Araneus ventricosus</name>
    <name type="common">Orbweaver spider</name>
    <name type="synonym">Epeira ventricosa</name>
    <dbReference type="NCBI Taxonomy" id="182803"/>
    <lineage>
        <taxon>Eukaryota</taxon>
        <taxon>Metazoa</taxon>
        <taxon>Ecdysozoa</taxon>
        <taxon>Arthropoda</taxon>
        <taxon>Chelicerata</taxon>
        <taxon>Arachnida</taxon>
        <taxon>Araneae</taxon>
        <taxon>Araneomorphae</taxon>
        <taxon>Entelegynae</taxon>
        <taxon>Araneoidea</taxon>
        <taxon>Araneidae</taxon>
        <taxon>Araneus</taxon>
    </lineage>
</organism>
<comment type="caution">
    <text evidence="2">The sequence shown here is derived from an EMBL/GenBank/DDBJ whole genome shotgun (WGS) entry which is preliminary data.</text>
</comment>
<dbReference type="AlphaFoldDB" id="A0A4Y2LZI6"/>
<evidence type="ECO:0000313" key="3">
    <source>
        <dbReference type="Proteomes" id="UP000499080"/>
    </source>
</evidence>
<proteinExistence type="predicted"/>
<evidence type="ECO:0000256" key="1">
    <source>
        <dbReference type="SAM" id="MobiDB-lite"/>
    </source>
</evidence>
<accession>A0A4Y2LZI6</accession>
<gene>
    <name evidence="2" type="ORF">AVEN_237046_1</name>
</gene>
<name>A0A4Y2LZI6_ARAVE</name>
<feature type="compositionally biased region" description="Polar residues" evidence="1">
    <location>
        <begin position="96"/>
        <end position="105"/>
    </location>
</feature>
<dbReference type="Proteomes" id="UP000499080">
    <property type="component" value="Unassembled WGS sequence"/>
</dbReference>